<sequence length="113" mass="12731">MIILQRRVHEGVFKAEAEVVVNDREVEVQNQMTNFSSEDEEEFDNEAVIGHVLLTDSEVSDCMTCPVTPLFQWDPSQSPPNPFVSTFSTCHSTPITKAVFVFGWGVRPLRKSS</sequence>
<reference evidence="1" key="1">
    <citation type="journal article" date="2019" name="Sci. Rep.">
        <title>Draft genome of Tanacetum cinerariifolium, the natural source of mosquito coil.</title>
        <authorList>
            <person name="Yamashiro T."/>
            <person name="Shiraishi A."/>
            <person name="Satake H."/>
            <person name="Nakayama K."/>
        </authorList>
    </citation>
    <scope>NUCLEOTIDE SEQUENCE</scope>
</reference>
<gene>
    <name evidence="1" type="ORF">Tci_004188</name>
</gene>
<dbReference type="AlphaFoldDB" id="A0A6L2J6C0"/>
<accession>A0A6L2J6C0</accession>
<comment type="caution">
    <text evidence="1">The sequence shown here is derived from an EMBL/GenBank/DDBJ whole genome shotgun (WGS) entry which is preliminary data.</text>
</comment>
<name>A0A6L2J6C0_TANCI</name>
<proteinExistence type="predicted"/>
<evidence type="ECO:0000313" key="1">
    <source>
        <dbReference type="EMBL" id="GEU32210.1"/>
    </source>
</evidence>
<organism evidence="1">
    <name type="scientific">Tanacetum cinerariifolium</name>
    <name type="common">Dalmatian daisy</name>
    <name type="synonym">Chrysanthemum cinerariifolium</name>
    <dbReference type="NCBI Taxonomy" id="118510"/>
    <lineage>
        <taxon>Eukaryota</taxon>
        <taxon>Viridiplantae</taxon>
        <taxon>Streptophyta</taxon>
        <taxon>Embryophyta</taxon>
        <taxon>Tracheophyta</taxon>
        <taxon>Spermatophyta</taxon>
        <taxon>Magnoliopsida</taxon>
        <taxon>eudicotyledons</taxon>
        <taxon>Gunneridae</taxon>
        <taxon>Pentapetalae</taxon>
        <taxon>asterids</taxon>
        <taxon>campanulids</taxon>
        <taxon>Asterales</taxon>
        <taxon>Asteraceae</taxon>
        <taxon>Asteroideae</taxon>
        <taxon>Anthemideae</taxon>
        <taxon>Anthemidinae</taxon>
        <taxon>Tanacetum</taxon>
    </lineage>
</organism>
<dbReference type="EMBL" id="BKCJ010000331">
    <property type="protein sequence ID" value="GEU32210.1"/>
    <property type="molecule type" value="Genomic_DNA"/>
</dbReference>
<protein>
    <submittedName>
        <fullName evidence="1">Uncharacterized protein</fullName>
    </submittedName>
</protein>